<gene>
    <name evidence="1" type="ORF">E1757_07670</name>
</gene>
<accession>A0A4R5KXB2</accession>
<dbReference type="SUPFAM" id="SSF140500">
    <property type="entry name" value="BAS1536-like"/>
    <property type="match status" value="1"/>
</dbReference>
<dbReference type="InterPro" id="IPR018540">
    <property type="entry name" value="Spo0E-like"/>
</dbReference>
<organism evidence="1 2">
    <name type="scientific">Paenibacillus piri</name>
    <dbReference type="NCBI Taxonomy" id="2547395"/>
    <lineage>
        <taxon>Bacteria</taxon>
        <taxon>Bacillati</taxon>
        <taxon>Bacillota</taxon>
        <taxon>Bacilli</taxon>
        <taxon>Bacillales</taxon>
        <taxon>Paenibacillaceae</taxon>
        <taxon>Paenibacillus</taxon>
    </lineage>
</organism>
<keyword evidence="2" id="KW-1185">Reference proteome</keyword>
<dbReference type="GO" id="GO:0046983">
    <property type="term" value="F:protein dimerization activity"/>
    <property type="evidence" value="ECO:0007669"/>
    <property type="project" value="InterPro"/>
</dbReference>
<reference evidence="1 2" key="1">
    <citation type="submission" date="2019-03" db="EMBL/GenBank/DDBJ databases">
        <title>This is whole genome sequence of Paenibacillus sp MS74 strain.</title>
        <authorList>
            <person name="Trinh H.N."/>
        </authorList>
    </citation>
    <scope>NUCLEOTIDE SEQUENCE [LARGE SCALE GENOMIC DNA]</scope>
    <source>
        <strain evidence="1 2">MS74</strain>
    </source>
</reference>
<dbReference type="InterPro" id="IPR037208">
    <property type="entry name" value="Spo0E-like_sf"/>
</dbReference>
<protein>
    <submittedName>
        <fullName evidence="1">Aspartyl-phosphate phosphatase Spo0E family protein</fullName>
    </submittedName>
</protein>
<sequence length="61" mass="7169">MKHPIHEEAALKLHLEQMQRKLYKLVEQKGTFLAPEVIELSQEIDSLIVTLQRNMRKQSSL</sequence>
<dbReference type="RefSeq" id="WP_133226328.1">
    <property type="nucleotide sequence ID" value="NZ_SMRT01000002.1"/>
</dbReference>
<dbReference type="Proteomes" id="UP000295636">
    <property type="component" value="Unassembled WGS sequence"/>
</dbReference>
<dbReference type="Gene3D" id="4.10.280.10">
    <property type="entry name" value="Helix-loop-helix DNA-binding domain"/>
    <property type="match status" value="1"/>
</dbReference>
<dbReference type="OrthoDB" id="2642108at2"/>
<proteinExistence type="predicted"/>
<dbReference type="InterPro" id="IPR036638">
    <property type="entry name" value="HLH_DNA-bd_sf"/>
</dbReference>
<name>A0A4R5KXB2_9BACL</name>
<comment type="caution">
    <text evidence="1">The sequence shown here is derived from an EMBL/GenBank/DDBJ whole genome shotgun (WGS) entry which is preliminary data.</text>
</comment>
<dbReference type="GO" id="GO:0043937">
    <property type="term" value="P:regulation of sporulation"/>
    <property type="evidence" value="ECO:0007669"/>
    <property type="project" value="InterPro"/>
</dbReference>
<dbReference type="Pfam" id="PF09388">
    <property type="entry name" value="SpoOE-like"/>
    <property type="match status" value="1"/>
</dbReference>
<evidence type="ECO:0000313" key="1">
    <source>
        <dbReference type="EMBL" id="TDF99697.1"/>
    </source>
</evidence>
<dbReference type="EMBL" id="SMRT01000002">
    <property type="protein sequence ID" value="TDF99697.1"/>
    <property type="molecule type" value="Genomic_DNA"/>
</dbReference>
<evidence type="ECO:0000313" key="2">
    <source>
        <dbReference type="Proteomes" id="UP000295636"/>
    </source>
</evidence>
<dbReference type="AlphaFoldDB" id="A0A4R5KXB2"/>